<evidence type="ECO:0000313" key="3">
    <source>
        <dbReference type="Proteomes" id="UP001271007"/>
    </source>
</evidence>
<dbReference type="Pfam" id="PF01636">
    <property type="entry name" value="APH"/>
    <property type="match status" value="1"/>
</dbReference>
<dbReference type="InterPro" id="IPR002575">
    <property type="entry name" value="Aminoglycoside_PTrfase"/>
</dbReference>
<dbReference type="Proteomes" id="UP001271007">
    <property type="component" value="Unassembled WGS sequence"/>
</dbReference>
<dbReference type="AlphaFoldDB" id="A0AAJ0D9D3"/>
<dbReference type="InterPro" id="IPR051678">
    <property type="entry name" value="AGP_Transferase"/>
</dbReference>
<protein>
    <recommendedName>
        <fullName evidence="1">Aminoglycoside phosphotransferase domain-containing protein</fullName>
    </recommendedName>
</protein>
<sequence>MRHILKAQPTLPIPQVIFKAQGFTVLEYIDGNPIGSWNSLGMTEQTRHKLLRGLATFLHKLWTCPAPAAETCVTAVTYKDWLLEEVDKAICRSMQSSGWGHPISFVLRRAILDSLVPREDCPWRAVRHGDMSALNVLMNDDGLSGVIDWDTASFVPAPAAIQHPLFIADVPGLLHDNIPEGMTFADDRVYLEGAIRQQSADASHIADLLANSHERQFFELSLRNKRINKEYIRLRLGAEEFDRVAARKQFDDFLMKNTWMENHYAAKELRWQLCEIPHAASYAVS</sequence>
<dbReference type="PANTHER" id="PTHR21310:SF15">
    <property type="entry name" value="AMINOGLYCOSIDE PHOSPHOTRANSFERASE DOMAIN-CONTAINING PROTEIN"/>
    <property type="match status" value="1"/>
</dbReference>
<dbReference type="InterPro" id="IPR011009">
    <property type="entry name" value="Kinase-like_dom_sf"/>
</dbReference>
<comment type="caution">
    <text evidence="2">The sequence shown here is derived from an EMBL/GenBank/DDBJ whole genome shotgun (WGS) entry which is preliminary data.</text>
</comment>
<evidence type="ECO:0000259" key="1">
    <source>
        <dbReference type="Pfam" id="PF01636"/>
    </source>
</evidence>
<accession>A0AAJ0D9D3</accession>
<gene>
    <name evidence="2" type="ORF">LTR09_012741</name>
</gene>
<keyword evidence="3" id="KW-1185">Reference proteome</keyword>
<dbReference type="PANTHER" id="PTHR21310">
    <property type="entry name" value="AMINOGLYCOSIDE PHOSPHOTRANSFERASE-RELATED-RELATED"/>
    <property type="match status" value="1"/>
</dbReference>
<dbReference type="EMBL" id="JAWDJX010000165">
    <property type="protein sequence ID" value="KAK3045707.1"/>
    <property type="molecule type" value="Genomic_DNA"/>
</dbReference>
<name>A0AAJ0D9D3_9PEZI</name>
<feature type="domain" description="Aminoglycoside phosphotransferase" evidence="1">
    <location>
        <begin position="3"/>
        <end position="154"/>
    </location>
</feature>
<organism evidence="2 3">
    <name type="scientific">Extremus antarcticus</name>
    <dbReference type="NCBI Taxonomy" id="702011"/>
    <lineage>
        <taxon>Eukaryota</taxon>
        <taxon>Fungi</taxon>
        <taxon>Dikarya</taxon>
        <taxon>Ascomycota</taxon>
        <taxon>Pezizomycotina</taxon>
        <taxon>Dothideomycetes</taxon>
        <taxon>Dothideomycetidae</taxon>
        <taxon>Mycosphaerellales</taxon>
        <taxon>Extremaceae</taxon>
        <taxon>Extremus</taxon>
    </lineage>
</organism>
<evidence type="ECO:0000313" key="2">
    <source>
        <dbReference type="EMBL" id="KAK3045707.1"/>
    </source>
</evidence>
<proteinExistence type="predicted"/>
<dbReference type="Gene3D" id="3.90.1200.10">
    <property type="match status" value="1"/>
</dbReference>
<reference evidence="2" key="1">
    <citation type="submission" date="2023-04" db="EMBL/GenBank/DDBJ databases">
        <title>Black Yeasts Isolated from many extreme environments.</title>
        <authorList>
            <person name="Coleine C."/>
            <person name="Stajich J.E."/>
            <person name="Selbmann L."/>
        </authorList>
    </citation>
    <scope>NUCLEOTIDE SEQUENCE</scope>
    <source>
        <strain evidence="2">CCFEE 5312</strain>
    </source>
</reference>
<dbReference type="SUPFAM" id="SSF56112">
    <property type="entry name" value="Protein kinase-like (PK-like)"/>
    <property type="match status" value="1"/>
</dbReference>